<reference evidence="2 3" key="1">
    <citation type="submission" date="2019-07" db="EMBL/GenBank/DDBJ databases">
        <authorList>
            <person name="Huq M.A."/>
        </authorList>
    </citation>
    <scope>NUCLEOTIDE SEQUENCE [LARGE SCALE GENOMIC DNA]</scope>
    <source>
        <strain evidence="2 3">MAH-3</strain>
    </source>
</reference>
<dbReference type="Proteomes" id="UP000316008">
    <property type="component" value="Unassembled WGS sequence"/>
</dbReference>
<dbReference type="PROSITE" id="PS50106">
    <property type="entry name" value="PDZ"/>
    <property type="match status" value="1"/>
</dbReference>
<feature type="domain" description="PDZ" evidence="1">
    <location>
        <begin position="478"/>
        <end position="542"/>
    </location>
</feature>
<dbReference type="EMBL" id="VLPL01000008">
    <property type="protein sequence ID" value="TSJ41226.1"/>
    <property type="molecule type" value="Genomic_DNA"/>
</dbReference>
<dbReference type="PIRSF" id="PIRSF016493">
    <property type="entry name" value="Glycyl_aminpptds"/>
    <property type="match status" value="1"/>
</dbReference>
<dbReference type="SMART" id="SM00228">
    <property type="entry name" value="PDZ"/>
    <property type="match status" value="1"/>
</dbReference>
<dbReference type="InterPro" id="IPR024191">
    <property type="entry name" value="Peptidase_M61"/>
</dbReference>
<accession>A0A556MMU5</accession>
<dbReference type="Pfam" id="PF17899">
    <property type="entry name" value="Peptidase_M61_N"/>
    <property type="match status" value="1"/>
</dbReference>
<sequence>MKSALLIVSLSLAGMINAQKIQYALRMTKPQNHYFEVEMEISEFKAGDLTVKMPVWAPGSYLVREFSKNVNLVRAFDEKGEALKVGKTSKNAWKITTGKAKKVRVQYEVYAFELSVRTSFLDLTHGFVSSSGVFCYLDGHKDKSGTVTVYPHADFKVITTPLEKTAEQKSGERSETFQFPNYDVLVDSPFEIGNQEVFDFTVGETKHKVAIFGSGNFDMDELKVDMSRIVQSENEVFGGKNPNKNYTFIIHNVVNGQGGLEHANSCVLSVNRWTYGGAYKDFLSLVAHEYFHLWNVKRIRPIQLGPFNYDEENYTSLLWVMEGFTSYYDELLLVRAGYYTKEEYLRKLQGTLNYVEGSVGSRVQPVAHASYDAWIKGYRPNENSANTTMTYYSRGAILGAYLDAVIIDKFNGTKCLDHFMQYLYEEFYIKKNRGFTEIEFQDALEKFLGQDMDYFFDKYVNGTEIPNYKEVFGKIGVDVTYTGKPTTSFGAALSQEGGNCIVKGIRAGSAAESAGLSVGDEIIAADGMRVDNSAVESYVGSLGEGETCKLLIARDEVILELTVQMTLYERPSFKLEPNGTAKSKFDYWLRTTN</sequence>
<dbReference type="AlphaFoldDB" id="A0A556MMU5"/>
<dbReference type="Pfam" id="PF05299">
    <property type="entry name" value="Peptidase_M61"/>
    <property type="match status" value="1"/>
</dbReference>
<evidence type="ECO:0000313" key="2">
    <source>
        <dbReference type="EMBL" id="TSJ41226.1"/>
    </source>
</evidence>
<evidence type="ECO:0000313" key="3">
    <source>
        <dbReference type="Proteomes" id="UP000316008"/>
    </source>
</evidence>
<organism evidence="2 3">
    <name type="scientific">Fluviicola chungangensis</name>
    <dbReference type="NCBI Taxonomy" id="2597671"/>
    <lineage>
        <taxon>Bacteria</taxon>
        <taxon>Pseudomonadati</taxon>
        <taxon>Bacteroidota</taxon>
        <taxon>Flavobacteriia</taxon>
        <taxon>Flavobacteriales</taxon>
        <taxon>Crocinitomicaceae</taxon>
        <taxon>Fluviicola</taxon>
    </lineage>
</organism>
<dbReference type="Gene3D" id="2.60.40.3650">
    <property type="match status" value="1"/>
</dbReference>
<dbReference type="SUPFAM" id="SSF55486">
    <property type="entry name" value="Metalloproteases ('zincins'), catalytic domain"/>
    <property type="match status" value="1"/>
</dbReference>
<dbReference type="SUPFAM" id="SSF50156">
    <property type="entry name" value="PDZ domain-like"/>
    <property type="match status" value="1"/>
</dbReference>
<name>A0A556MMU5_9FLAO</name>
<proteinExistence type="predicted"/>
<dbReference type="RefSeq" id="WP_144334037.1">
    <property type="nucleotide sequence ID" value="NZ_VLPL01000008.1"/>
</dbReference>
<dbReference type="Gene3D" id="1.10.390.10">
    <property type="entry name" value="Neutral Protease Domain 2"/>
    <property type="match status" value="1"/>
</dbReference>
<gene>
    <name evidence="2" type="ORF">FO442_15045</name>
</gene>
<evidence type="ECO:0000259" key="1">
    <source>
        <dbReference type="PROSITE" id="PS50106"/>
    </source>
</evidence>
<dbReference type="InterPro" id="IPR007963">
    <property type="entry name" value="Peptidase_M61_catalytic"/>
</dbReference>
<dbReference type="InterPro" id="IPR036034">
    <property type="entry name" value="PDZ_sf"/>
</dbReference>
<dbReference type="Gene3D" id="2.30.42.10">
    <property type="match status" value="1"/>
</dbReference>
<keyword evidence="3" id="KW-1185">Reference proteome</keyword>
<protein>
    <submittedName>
        <fullName evidence="2">M61 family metallopeptidase</fullName>
    </submittedName>
</protein>
<comment type="caution">
    <text evidence="2">The sequence shown here is derived from an EMBL/GenBank/DDBJ whole genome shotgun (WGS) entry which is preliminary data.</text>
</comment>
<dbReference type="Pfam" id="PF13180">
    <property type="entry name" value="PDZ_2"/>
    <property type="match status" value="1"/>
</dbReference>
<dbReference type="InterPro" id="IPR001478">
    <property type="entry name" value="PDZ"/>
</dbReference>
<dbReference type="InterPro" id="IPR027268">
    <property type="entry name" value="Peptidase_M4/M1_CTD_sf"/>
</dbReference>
<dbReference type="InterPro" id="IPR040756">
    <property type="entry name" value="Peptidase_M61_N"/>
</dbReference>
<dbReference type="OrthoDB" id="9778516at2"/>